<dbReference type="Proteomes" id="UP000805649">
    <property type="component" value="Unassembled WGS sequence"/>
</dbReference>
<proteinExistence type="predicted"/>
<evidence type="ECO:0000313" key="2">
    <source>
        <dbReference type="Proteomes" id="UP000805649"/>
    </source>
</evidence>
<protein>
    <submittedName>
        <fullName evidence="1">Umta methyltransferase family protein</fullName>
    </submittedName>
</protein>
<dbReference type="EMBL" id="VUJX02000001">
    <property type="protein sequence ID" value="KAL0943553.1"/>
    <property type="molecule type" value="Genomic_DNA"/>
</dbReference>
<keyword evidence="1" id="KW-0808">Transferase</keyword>
<sequence>MAESPTDVPAVQPSNTVAATAAQPTTIEPDTLEVDEATTDDGSSIDERLSSYTASLTSSVVDYPVDYGRRYHAFRRGAYVLPNDEPEMERLDIVHAMVVKAIGNRLFLAPLEKEKVHRILDVGTGTGIWAIEMADVFPNTEASFIIIGNDLSAIQPSWVPPNVKFEIDDVESRWVNTQKYDYIFVRHMLGSISNWPKLVKNVFNNLNPGGWAEFQDIDVLYYSDDGTYTEEHETCKWNKQCVETFEAIGRTGRPGPQLEGWIKDAGFEHVTHQKFKCPMGPWAKDPHYKEVGMLNLIQLLDGLEGFSLKLFCEFLGKTKEETLVMLAKVRQEMKGNAFHGIFDHHVVFAQKPMDNEEESAEE</sequence>
<keyword evidence="1" id="KW-0489">Methyltransferase</keyword>
<name>A0ACC3ZHC9_COLTU</name>
<organism evidence="1 2">
    <name type="scientific">Colletotrichum truncatum</name>
    <name type="common">Anthracnose fungus</name>
    <name type="synonym">Colletotrichum capsici</name>
    <dbReference type="NCBI Taxonomy" id="5467"/>
    <lineage>
        <taxon>Eukaryota</taxon>
        <taxon>Fungi</taxon>
        <taxon>Dikarya</taxon>
        <taxon>Ascomycota</taxon>
        <taxon>Pezizomycotina</taxon>
        <taxon>Sordariomycetes</taxon>
        <taxon>Hypocreomycetidae</taxon>
        <taxon>Glomerellales</taxon>
        <taxon>Glomerellaceae</taxon>
        <taxon>Colletotrichum</taxon>
        <taxon>Colletotrichum truncatum species complex</taxon>
    </lineage>
</organism>
<gene>
    <name evidence="1" type="ORF">CTRU02_201440</name>
</gene>
<comment type="caution">
    <text evidence="1">The sequence shown here is derived from an EMBL/GenBank/DDBJ whole genome shotgun (WGS) entry which is preliminary data.</text>
</comment>
<keyword evidence="2" id="KW-1185">Reference proteome</keyword>
<evidence type="ECO:0000313" key="1">
    <source>
        <dbReference type="EMBL" id="KAL0943553.1"/>
    </source>
</evidence>
<accession>A0ACC3ZHC9</accession>
<reference evidence="1 2" key="1">
    <citation type="journal article" date="2020" name="Phytopathology">
        <title>Genome Sequence Resources of Colletotrichum truncatum, C. plurivorum, C. musicola, and C. sojae: Four Species Pathogenic to Soybean (Glycine max).</title>
        <authorList>
            <person name="Rogerio F."/>
            <person name="Boufleur T.R."/>
            <person name="Ciampi-Guillardi M."/>
            <person name="Sukno S.A."/>
            <person name="Thon M.R."/>
            <person name="Massola Junior N.S."/>
            <person name="Baroncelli R."/>
        </authorList>
    </citation>
    <scope>NUCLEOTIDE SEQUENCE [LARGE SCALE GENOMIC DNA]</scope>
    <source>
        <strain evidence="1 2">CMES1059</strain>
    </source>
</reference>